<accession>A0ACC0H9H8</accession>
<gene>
    <name evidence="1" type="ORF">LOK49_LG06G00526</name>
</gene>
<name>A0ACC0H9H8_9ERIC</name>
<evidence type="ECO:0000313" key="2">
    <source>
        <dbReference type="Proteomes" id="UP001060215"/>
    </source>
</evidence>
<organism evidence="1 2">
    <name type="scientific">Camellia lanceoleosa</name>
    <dbReference type="NCBI Taxonomy" id="1840588"/>
    <lineage>
        <taxon>Eukaryota</taxon>
        <taxon>Viridiplantae</taxon>
        <taxon>Streptophyta</taxon>
        <taxon>Embryophyta</taxon>
        <taxon>Tracheophyta</taxon>
        <taxon>Spermatophyta</taxon>
        <taxon>Magnoliopsida</taxon>
        <taxon>eudicotyledons</taxon>
        <taxon>Gunneridae</taxon>
        <taxon>Pentapetalae</taxon>
        <taxon>asterids</taxon>
        <taxon>Ericales</taxon>
        <taxon>Theaceae</taxon>
        <taxon>Camellia</taxon>
    </lineage>
</organism>
<evidence type="ECO:0000313" key="1">
    <source>
        <dbReference type="EMBL" id="KAI8009523.1"/>
    </source>
</evidence>
<dbReference type="Proteomes" id="UP001060215">
    <property type="component" value="Chromosome 5"/>
</dbReference>
<proteinExistence type="predicted"/>
<sequence length="156" mass="17894">MRELSNGVSRSESEQNHSVPHSRERSISPHHLRRIDRGSKTEDSIEVELEKHMLFTMATQTMQDNLKTTKGYLEIADQSPLPNHINTHMDLLIWNCRGAGNKKFKRNLRELVLIHKPDLMVLMETKVNLASMGTFFNQMGFMTLAHVDLIGQSRGI</sequence>
<keyword evidence="2" id="KW-1185">Reference proteome</keyword>
<comment type="caution">
    <text evidence="1">The sequence shown here is derived from an EMBL/GenBank/DDBJ whole genome shotgun (WGS) entry which is preliminary data.</text>
</comment>
<protein>
    <submittedName>
        <fullName evidence="1">Uncharacterized protein</fullName>
    </submittedName>
</protein>
<reference evidence="1 2" key="1">
    <citation type="journal article" date="2022" name="Plant J.">
        <title>Chromosome-level genome of Camellia lanceoleosa provides a valuable resource for understanding genome evolution and self-incompatibility.</title>
        <authorList>
            <person name="Gong W."/>
            <person name="Xiao S."/>
            <person name="Wang L."/>
            <person name="Liao Z."/>
            <person name="Chang Y."/>
            <person name="Mo W."/>
            <person name="Hu G."/>
            <person name="Li W."/>
            <person name="Zhao G."/>
            <person name="Zhu H."/>
            <person name="Hu X."/>
            <person name="Ji K."/>
            <person name="Xiang X."/>
            <person name="Song Q."/>
            <person name="Yuan D."/>
            <person name="Jin S."/>
            <person name="Zhang L."/>
        </authorList>
    </citation>
    <scope>NUCLEOTIDE SEQUENCE [LARGE SCALE GENOMIC DNA]</scope>
    <source>
        <strain evidence="1">SQ_2022a</strain>
    </source>
</reference>
<dbReference type="EMBL" id="CM045762">
    <property type="protein sequence ID" value="KAI8009523.1"/>
    <property type="molecule type" value="Genomic_DNA"/>
</dbReference>